<dbReference type="Proteomes" id="UP000054018">
    <property type="component" value="Unassembled WGS sequence"/>
</dbReference>
<keyword evidence="2" id="KW-1185">Reference proteome</keyword>
<gene>
    <name evidence="1" type="ORF">PISMIDRAFT_16864</name>
</gene>
<dbReference type="HOGENOM" id="CLU_2484168_0_0_1"/>
<name>A0A0C9YEJ0_9AGAM</name>
<evidence type="ECO:0000313" key="2">
    <source>
        <dbReference type="Proteomes" id="UP000054018"/>
    </source>
</evidence>
<organism evidence="1 2">
    <name type="scientific">Pisolithus microcarpus 441</name>
    <dbReference type="NCBI Taxonomy" id="765257"/>
    <lineage>
        <taxon>Eukaryota</taxon>
        <taxon>Fungi</taxon>
        <taxon>Dikarya</taxon>
        <taxon>Basidiomycota</taxon>
        <taxon>Agaricomycotina</taxon>
        <taxon>Agaricomycetes</taxon>
        <taxon>Agaricomycetidae</taxon>
        <taxon>Boletales</taxon>
        <taxon>Sclerodermatineae</taxon>
        <taxon>Pisolithaceae</taxon>
        <taxon>Pisolithus</taxon>
    </lineage>
</organism>
<protein>
    <submittedName>
        <fullName evidence="1">Uncharacterized protein</fullName>
    </submittedName>
</protein>
<sequence>MLGPKKIEARAMEAKDCQRACLEAMTPQEQCDLEALHEGHKDFFHPETDNMYDVTNILDRLKTIDLSHGGGKLHDLTRDLFSDMKNM</sequence>
<reference evidence="2" key="2">
    <citation type="submission" date="2015-01" db="EMBL/GenBank/DDBJ databases">
        <title>Evolutionary Origins and Diversification of the Mycorrhizal Mutualists.</title>
        <authorList>
            <consortium name="DOE Joint Genome Institute"/>
            <consortium name="Mycorrhizal Genomics Consortium"/>
            <person name="Kohler A."/>
            <person name="Kuo A."/>
            <person name="Nagy L.G."/>
            <person name="Floudas D."/>
            <person name="Copeland A."/>
            <person name="Barry K.W."/>
            <person name="Cichocki N."/>
            <person name="Veneault-Fourrey C."/>
            <person name="LaButti K."/>
            <person name="Lindquist E.A."/>
            <person name="Lipzen A."/>
            <person name="Lundell T."/>
            <person name="Morin E."/>
            <person name="Murat C."/>
            <person name="Riley R."/>
            <person name="Ohm R."/>
            <person name="Sun H."/>
            <person name="Tunlid A."/>
            <person name="Henrissat B."/>
            <person name="Grigoriev I.V."/>
            <person name="Hibbett D.S."/>
            <person name="Martin F."/>
        </authorList>
    </citation>
    <scope>NUCLEOTIDE SEQUENCE [LARGE SCALE GENOMIC DNA]</scope>
    <source>
        <strain evidence="2">441</strain>
    </source>
</reference>
<dbReference type="OrthoDB" id="2640969at2759"/>
<evidence type="ECO:0000313" key="1">
    <source>
        <dbReference type="EMBL" id="KIK14981.1"/>
    </source>
</evidence>
<dbReference type="EMBL" id="KN833912">
    <property type="protein sequence ID" value="KIK14981.1"/>
    <property type="molecule type" value="Genomic_DNA"/>
</dbReference>
<dbReference type="AlphaFoldDB" id="A0A0C9YEJ0"/>
<proteinExistence type="predicted"/>
<reference evidence="1 2" key="1">
    <citation type="submission" date="2014-04" db="EMBL/GenBank/DDBJ databases">
        <authorList>
            <consortium name="DOE Joint Genome Institute"/>
            <person name="Kuo A."/>
            <person name="Kohler A."/>
            <person name="Costa M.D."/>
            <person name="Nagy L.G."/>
            <person name="Floudas D."/>
            <person name="Copeland A."/>
            <person name="Barry K.W."/>
            <person name="Cichocki N."/>
            <person name="Veneault-Fourrey C."/>
            <person name="LaButti K."/>
            <person name="Lindquist E.A."/>
            <person name="Lipzen A."/>
            <person name="Lundell T."/>
            <person name="Morin E."/>
            <person name="Murat C."/>
            <person name="Sun H."/>
            <person name="Tunlid A."/>
            <person name="Henrissat B."/>
            <person name="Grigoriev I.V."/>
            <person name="Hibbett D.S."/>
            <person name="Martin F."/>
            <person name="Nordberg H.P."/>
            <person name="Cantor M.N."/>
            <person name="Hua S.X."/>
        </authorList>
    </citation>
    <scope>NUCLEOTIDE SEQUENCE [LARGE SCALE GENOMIC DNA]</scope>
    <source>
        <strain evidence="1 2">441</strain>
    </source>
</reference>
<accession>A0A0C9YEJ0</accession>